<dbReference type="PANTHER" id="PTHR42760:SF133">
    <property type="entry name" value="3-OXOACYL-[ACYL-CARRIER-PROTEIN] REDUCTASE"/>
    <property type="match status" value="1"/>
</dbReference>
<protein>
    <submittedName>
        <fullName evidence="3">3-oxoacyl-[acyl-carrier protein] reductase</fullName>
    </submittedName>
</protein>
<dbReference type="Gene3D" id="3.40.50.720">
    <property type="entry name" value="NAD(P)-binding Rossmann-like Domain"/>
    <property type="match status" value="1"/>
</dbReference>
<dbReference type="PANTHER" id="PTHR42760">
    <property type="entry name" value="SHORT-CHAIN DEHYDROGENASES/REDUCTASES FAMILY MEMBER"/>
    <property type="match status" value="1"/>
</dbReference>
<evidence type="ECO:0000313" key="3">
    <source>
        <dbReference type="EMBL" id="PVY95287.1"/>
    </source>
</evidence>
<sequence>MKNILLTGASGGIGYAIARKFLENSDARMILQYNTHAQKIESLKEEFPYRIDSYKADLSDEKSVVEFLKKIDSDYKRLDIIIHSAGISVVDTINHTKVEDISKIINVNLKSPILITQKLVGKMIEKKSGVIIFISSMWGITGSSCESVYSATKGGIIAFSNSLSKELGPSNIRVNSVSPGFINTAMNDNIKIEDRDLFVSEIPLLRAGEATDVSNAIYFLCSDEASYISGANLRVDGGYL</sequence>
<evidence type="ECO:0000313" key="4">
    <source>
        <dbReference type="Proteomes" id="UP000245793"/>
    </source>
</evidence>
<organism evidence="3 4">
    <name type="scientific">Ezakiella coagulans</name>
    <dbReference type="NCBI Taxonomy" id="46507"/>
    <lineage>
        <taxon>Bacteria</taxon>
        <taxon>Bacillati</taxon>
        <taxon>Bacillota</taxon>
        <taxon>Tissierellia</taxon>
        <taxon>Ezakiella</taxon>
    </lineage>
</organism>
<accession>A0A2U1E5S5</accession>
<dbReference type="PRINTS" id="PR00080">
    <property type="entry name" value="SDRFAMILY"/>
</dbReference>
<dbReference type="GO" id="GO:0048038">
    <property type="term" value="F:quinone binding"/>
    <property type="evidence" value="ECO:0007669"/>
    <property type="project" value="TreeGrafter"/>
</dbReference>
<dbReference type="CDD" id="cd05233">
    <property type="entry name" value="SDR_c"/>
    <property type="match status" value="1"/>
</dbReference>
<proteinExistence type="inferred from homology"/>
<dbReference type="Pfam" id="PF13561">
    <property type="entry name" value="adh_short_C2"/>
    <property type="match status" value="1"/>
</dbReference>
<dbReference type="InterPro" id="IPR036291">
    <property type="entry name" value="NAD(P)-bd_dom_sf"/>
</dbReference>
<dbReference type="RefSeq" id="WP_116479746.1">
    <property type="nucleotide sequence ID" value="NZ_QEKV01000002.1"/>
</dbReference>
<dbReference type="FunFam" id="3.40.50.720:FF:000173">
    <property type="entry name" value="3-oxoacyl-[acyl-carrier protein] reductase"/>
    <property type="match status" value="1"/>
</dbReference>
<dbReference type="AlphaFoldDB" id="A0A2U1E5S5"/>
<evidence type="ECO:0000256" key="2">
    <source>
        <dbReference type="ARBA" id="ARBA00023002"/>
    </source>
</evidence>
<dbReference type="SUPFAM" id="SSF51735">
    <property type="entry name" value="NAD(P)-binding Rossmann-fold domains"/>
    <property type="match status" value="1"/>
</dbReference>
<gene>
    <name evidence="3" type="ORF">C7381_102176</name>
</gene>
<dbReference type="GO" id="GO:0006633">
    <property type="term" value="P:fatty acid biosynthetic process"/>
    <property type="evidence" value="ECO:0007669"/>
    <property type="project" value="TreeGrafter"/>
</dbReference>
<dbReference type="InterPro" id="IPR002347">
    <property type="entry name" value="SDR_fam"/>
</dbReference>
<keyword evidence="2" id="KW-0560">Oxidoreductase</keyword>
<comment type="similarity">
    <text evidence="1">Belongs to the short-chain dehydrogenases/reductases (SDR) family.</text>
</comment>
<keyword evidence="4" id="KW-1185">Reference proteome</keyword>
<dbReference type="GO" id="GO:0016616">
    <property type="term" value="F:oxidoreductase activity, acting on the CH-OH group of donors, NAD or NADP as acceptor"/>
    <property type="evidence" value="ECO:0007669"/>
    <property type="project" value="TreeGrafter"/>
</dbReference>
<reference evidence="3 4" key="1">
    <citation type="submission" date="2018-04" db="EMBL/GenBank/DDBJ databases">
        <title>Genomic Encyclopedia of Type Strains, Phase IV (KMG-IV): sequencing the most valuable type-strain genomes for metagenomic binning, comparative biology and taxonomic classification.</title>
        <authorList>
            <person name="Goeker M."/>
        </authorList>
    </citation>
    <scope>NUCLEOTIDE SEQUENCE [LARGE SCALE GENOMIC DNA]</scope>
    <source>
        <strain evidence="3 4">DSM 20705</strain>
    </source>
</reference>
<dbReference type="Proteomes" id="UP000245793">
    <property type="component" value="Unassembled WGS sequence"/>
</dbReference>
<dbReference type="EMBL" id="QEKV01000002">
    <property type="protein sequence ID" value="PVY95287.1"/>
    <property type="molecule type" value="Genomic_DNA"/>
</dbReference>
<dbReference type="PRINTS" id="PR00081">
    <property type="entry name" value="GDHRDH"/>
</dbReference>
<name>A0A2U1E5S5_9FIRM</name>
<dbReference type="PROSITE" id="PS00061">
    <property type="entry name" value="ADH_SHORT"/>
    <property type="match status" value="1"/>
</dbReference>
<comment type="caution">
    <text evidence="3">The sequence shown here is derived from an EMBL/GenBank/DDBJ whole genome shotgun (WGS) entry which is preliminary data.</text>
</comment>
<evidence type="ECO:0000256" key="1">
    <source>
        <dbReference type="ARBA" id="ARBA00006484"/>
    </source>
</evidence>
<dbReference type="NCBIfam" id="NF047420">
    <property type="entry name" value="EF_P_mod_YmfI"/>
    <property type="match status" value="1"/>
</dbReference>
<dbReference type="InterPro" id="IPR020904">
    <property type="entry name" value="Sc_DH/Rdtase_CS"/>
</dbReference>